<dbReference type="AlphaFoldDB" id="A0A835EVW3"/>
<evidence type="ECO:0000313" key="2">
    <source>
        <dbReference type="EMBL" id="KAF8713466.1"/>
    </source>
</evidence>
<name>A0A835EVW3_9POAL</name>
<gene>
    <name evidence="2" type="ORF">HU200_028242</name>
</gene>
<evidence type="ECO:0000313" key="3">
    <source>
        <dbReference type="Proteomes" id="UP000636709"/>
    </source>
</evidence>
<sequence length="170" mass="18383">MTSLAPATRSVLGAGKELEFFRTAAEDKTAFYSEDEDKPNCLFTGANYNTRAQRQASPLERVEHRTVPDTASARTSVGVFIVPTLDCLLAPAEEFVSGDNYPPRRYPLVTVAGSDGEAAAVLLRPPLQQLPDQRPQLHSPPARRGPLGRPRSPTASSPVATTTPEPFAMH</sequence>
<accession>A0A835EVW3</accession>
<evidence type="ECO:0000256" key="1">
    <source>
        <dbReference type="SAM" id="MobiDB-lite"/>
    </source>
</evidence>
<feature type="compositionally biased region" description="Low complexity" evidence="1">
    <location>
        <begin position="127"/>
        <end position="164"/>
    </location>
</feature>
<dbReference type="SUPFAM" id="SSF51197">
    <property type="entry name" value="Clavaminate synthase-like"/>
    <property type="match status" value="1"/>
</dbReference>
<reference evidence="2" key="1">
    <citation type="submission" date="2020-07" db="EMBL/GenBank/DDBJ databases">
        <title>Genome sequence and genetic diversity analysis of an under-domesticated orphan crop, white fonio (Digitaria exilis).</title>
        <authorList>
            <person name="Bennetzen J.L."/>
            <person name="Chen S."/>
            <person name="Ma X."/>
            <person name="Wang X."/>
            <person name="Yssel A.E.J."/>
            <person name="Chaluvadi S.R."/>
            <person name="Johnson M."/>
            <person name="Gangashetty P."/>
            <person name="Hamidou F."/>
            <person name="Sanogo M.D."/>
            <person name="Zwaenepoel A."/>
            <person name="Wallace J."/>
            <person name="Van De Peer Y."/>
            <person name="Van Deynze A."/>
        </authorList>
    </citation>
    <scope>NUCLEOTIDE SEQUENCE</scope>
    <source>
        <tissue evidence="2">Leaves</tissue>
    </source>
</reference>
<organism evidence="2 3">
    <name type="scientific">Digitaria exilis</name>
    <dbReference type="NCBI Taxonomy" id="1010633"/>
    <lineage>
        <taxon>Eukaryota</taxon>
        <taxon>Viridiplantae</taxon>
        <taxon>Streptophyta</taxon>
        <taxon>Embryophyta</taxon>
        <taxon>Tracheophyta</taxon>
        <taxon>Spermatophyta</taxon>
        <taxon>Magnoliopsida</taxon>
        <taxon>Liliopsida</taxon>
        <taxon>Poales</taxon>
        <taxon>Poaceae</taxon>
        <taxon>PACMAD clade</taxon>
        <taxon>Panicoideae</taxon>
        <taxon>Panicodae</taxon>
        <taxon>Paniceae</taxon>
        <taxon>Anthephorinae</taxon>
        <taxon>Digitaria</taxon>
    </lineage>
</organism>
<feature type="region of interest" description="Disordered" evidence="1">
    <location>
        <begin position="127"/>
        <end position="170"/>
    </location>
</feature>
<keyword evidence="3" id="KW-1185">Reference proteome</keyword>
<protein>
    <submittedName>
        <fullName evidence="2">Uncharacterized protein</fullName>
    </submittedName>
</protein>
<proteinExistence type="predicted"/>
<dbReference type="EMBL" id="JACEFO010001741">
    <property type="protein sequence ID" value="KAF8713466.1"/>
    <property type="molecule type" value="Genomic_DNA"/>
</dbReference>
<comment type="caution">
    <text evidence="2">The sequence shown here is derived from an EMBL/GenBank/DDBJ whole genome shotgun (WGS) entry which is preliminary data.</text>
</comment>
<dbReference type="Proteomes" id="UP000636709">
    <property type="component" value="Unassembled WGS sequence"/>
</dbReference>